<feature type="domain" description="Alanine racemase N-terminal" evidence="5">
    <location>
        <begin position="27"/>
        <end position="227"/>
    </location>
</feature>
<dbReference type="InterPro" id="IPR001608">
    <property type="entry name" value="Ala_racemase_N"/>
</dbReference>
<evidence type="ECO:0000256" key="2">
    <source>
        <dbReference type="HAMAP-Rule" id="MF_02087"/>
    </source>
</evidence>
<dbReference type="InterPro" id="IPR011078">
    <property type="entry name" value="PyrdxlP_homeostasis"/>
</dbReference>
<protein>
    <recommendedName>
        <fullName evidence="2">Pyridoxal phosphate homeostasis protein</fullName>
        <shortName evidence="2">PLP homeostasis protein</shortName>
    </recommendedName>
</protein>
<reference evidence="6 7" key="1">
    <citation type="submission" date="2015-11" db="EMBL/GenBank/DDBJ databases">
        <title>Genomic analysis of 38 Legionella species identifies large and diverse effector repertoires.</title>
        <authorList>
            <person name="Burstein D."/>
            <person name="Amaro F."/>
            <person name="Zusman T."/>
            <person name="Lifshitz Z."/>
            <person name="Cohen O."/>
            <person name="Gilbert J.A."/>
            <person name="Pupko T."/>
            <person name="Shuman H.A."/>
            <person name="Segal G."/>
        </authorList>
    </citation>
    <scope>NUCLEOTIDE SEQUENCE [LARGE SCALE GENOMIC DNA]</scope>
    <source>
        <strain evidence="6 7">SE-32A-C8</strain>
    </source>
</reference>
<evidence type="ECO:0000313" key="7">
    <source>
        <dbReference type="Proteomes" id="UP000054773"/>
    </source>
</evidence>
<feature type="modified residue" description="N6-(pyridoxal phosphate)lysine" evidence="2 3">
    <location>
        <position position="35"/>
    </location>
</feature>
<dbReference type="AlphaFoldDB" id="A0A0W0TU01"/>
<keyword evidence="1 2" id="KW-0663">Pyridoxal phosphate</keyword>
<dbReference type="GO" id="GO:0030170">
    <property type="term" value="F:pyridoxal phosphate binding"/>
    <property type="evidence" value="ECO:0007669"/>
    <property type="project" value="UniProtKB-UniRule"/>
</dbReference>
<dbReference type="RefSeq" id="WP_058525890.1">
    <property type="nucleotide sequence ID" value="NZ_CAAAHY010000010.1"/>
</dbReference>
<dbReference type="PATRIC" id="fig|448.7.peg.736"/>
<dbReference type="PROSITE" id="PS01211">
    <property type="entry name" value="UPF0001"/>
    <property type="match status" value="1"/>
</dbReference>
<dbReference type="Gene3D" id="3.20.20.10">
    <property type="entry name" value="Alanine racemase"/>
    <property type="match status" value="1"/>
</dbReference>
<dbReference type="Proteomes" id="UP000054773">
    <property type="component" value="Unassembled WGS sequence"/>
</dbReference>
<accession>A0A0W0TU01</accession>
<keyword evidence="7" id="KW-1185">Reference proteome</keyword>
<proteinExistence type="inferred from homology"/>
<organism evidence="6 7">
    <name type="scientific">Legionella erythra</name>
    <dbReference type="NCBI Taxonomy" id="448"/>
    <lineage>
        <taxon>Bacteria</taxon>
        <taxon>Pseudomonadati</taxon>
        <taxon>Pseudomonadota</taxon>
        <taxon>Gammaproteobacteria</taxon>
        <taxon>Legionellales</taxon>
        <taxon>Legionellaceae</taxon>
        <taxon>Legionella</taxon>
    </lineage>
</organism>
<comment type="caution">
    <text evidence="6">The sequence shown here is derived from an EMBL/GenBank/DDBJ whole genome shotgun (WGS) entry which is preliminary data.</text>
</comment>
<dbReference type="STRING" id="448.Lery_0704"/>
<comment type="similarity">
    <text evidence="2 4">Belongs to the pyridoxal phosphate-binding protein YggS/PROSC family.</text>
</comment>
<comment type="cofactor">
    <cofactor evidence="3">
        <name>pyridoxal 5'-phosphate</name>
        <dbReference type="ChEBI" id="CHEBI:597326"/>
    </cofactor>
</comment>
<sequence>MTIAERIHLIQQQVSQSAKACQREPQTIRIMAVSKGQPVSAISEAFAAGLSNIGENYWQEAFEKMKLLRHLPLTWHFIGPLQSNKTEGIARHFDWVHSVDREKIARLLSQARPADKPPLNLCIQINLDNEPSKSGIDPAKIDALVKCINTLPGLCLRGFMAIPKPLADEEAQYASLQRLTALLKETNQRLHLQMDTLSMGMSDDLQAAIRAGSTFIRIGRAIFGERPHNRT</sequence>
<dbReference type="OrthoDB" id="9804072at2"/>
<dbReference type="CDD" id="cd06824">
    <property type="entry name" value="PLPDE_III_Yggs_like"/>
    <property type="match status" value="1"/>
</dbReference>
<dbReference type="EMBL" id="LNYA01000011">
    <property type="protein sequence ID" value="KTC98901.1"/>
    <property type="molecule type" value="Genomic_DNA"/>
</dbReference>
<dbReference type="SUPFAM" id="SSF51419">
    <property type="entry name" value="PLP-binding barrel"/>
    <property type="match status" value="1"/>
</dbReference>
<dbReference type="PANTHER" id="PTHR10146">
    <property type="entry name" value="PROLINE SYNTHETASE CO-TRANSCRIBED BACTERIAL HOMOLOG PROTEIN"/>
    <property type="match status" value="1"/>
</dbReference>
<evidence type="ECO:0000256" key="3">
    <source>
        <dbReference type="PIRSR" id="PIRSR004848-1"/>
    </source>
</evidence>
<evidence type="ECO:0000259" key="5">
    <source>
        <dbReference type="Pfam" id="PF01168"/>
    </source>
</evidence>
<dbReference type="InterPro" id="IPR029066">
    <property type="entry name" value="PLP-binding_barrel"/>
</dbReference>
<evidence type="ECO:0000313" key="6">
    <source>
        <dbReference type="EMBL" id="KTC98901.1"/>
    </source>
</evidence>
<comment type="function">
    <text evidence="2">Pyridoxal 5'-phosphate (PLP)-binding protein, which is involved in PLP homeostasis.</text>
</comment>
<gene>
    <name evidence="6" type="ORF">Lery_0704</name>
</gene>
<dbReference type="HAMAP" id="MF_02087">
    <property type="entry name" value="PLP_homeostasis"/>
    <property type="match status" value="1"/>
</dbReference>
<dbReference type="NCBIfam" id="TIGR00044">
    <property type="entry name" value="YggS family pyridoxal phosphate-dependent enzyme"/>
    <property type="match status" value="1"/>
</dbReference>
<name>A0A0W0TU01_LEGER</name>
<dbReference type="PANTHER" id="PTHR10146:SF14">
    <property type="entry name" value="PYRIDOXAL PHOSPHATE HOMEOSTASIS PROTEIN"/>
    <property type="match status" value="1"/>
</dbReference>
<dbReference type="PIRSF" id="PIRSF004848">
    <property type="entry name" value="YBL036c_PLPDEIII"/>
    <property type="match status" value="1"/>
</dbReference>
<evidence type="ECO:0000256" key="1">
    <source>
        <dbReference type="ARBA" id="ARBA00022898"/>
    </source>
</evidence>
<evidence type="ECO:0000256" key="4">
    <source>
        <dbReference type="RuleBase" id="RU004514"/>
    </source>
</evidence>
<dbReference type="Pfam" id="PF01168">
    <property type="entry name" value="Ala_racemase_N"/>
    <property type="match status" value="1"/>
</dbReference>